<keyword evidence="3 12" id="KW-0378">Hydrolase</keyword>
<protein>
    <recommendedName>
        <fullName evidence="9">DNA 3'-5' helicase</fullName>
        <ecNumber evidence="9">5.6.2.4</ecNumber>
    </recommendedName>
    <alternativeName>
        <fullName evidence="10">DNA 3'-5' helicase II</fullName>
    </alternativeName>
</protein>
<comment type="similarity">
    <text evidence="1">Belongs to the helicase family. UvrD subfamily.</text>
</comment>
<evidence type="ECO:0000313" key="16">
    <source>
        <dbReference type="EMBL" id="RLZ09136.1"/>
    </source>
</evidence>
<feature type="domain" description="UvrD-like helicase ATP-binding" evidence="14">
    <location>
        <begin position="6"/>
        <end position="291"/>
    </location>
</feature>
<comment type="catalytic activity">
    <reaction evidence="11">
        <text>ATP + H2O = ADP + phosphate + H(+)</text>
        <dbReference type="Rhea" id="RHEA:13065"/>
        <dbReference type="ChEBI" id="CHEBI:15377"/>
        <dbReference type="ChEBI" id="CHEBI:15378"/>
        <dbReference type="ChEBI" id="CHEBI:30616"/>
        <dbReference type="ChEBI" id="CHEBI:43474"/>
        <dbReference type="ChEBI" id="CHEBI:456216"/>
        <dbReference type="EC" id="5.6.2.4"/>
    </reaction>
</comment>
<dbReference type="Pfam" id="PF00580">
    <property type="entry name" value="UvrD-helicase"/>
    <property type="match status" value="1"/>
</dbReference>
<evidence type="ECO:0000256" key="7">
    <source>
        <dbReference type="ARBA" id="ARBA00023235"/>
    </source>
</evidence>
<dbReference type="EC" id="5.6.2.4" evidence="9"/>
<dbReference type="PANTHER" id="PTHR11070:SF2">
    <property type="entry name" value="ATP-DEPENDENT DNA HELICASE SRS2"/>
    <property type="match status" value="1"/>
</dbReference>
<evidence type="ECO:0000256" key="6">
    <source>
        <dbReference type="ARBA" id="ARBA00023125"/>
    </source>
</evidence>
<evidence type="ECO:0000256" key="3">
    <source>
        <dbReference type="ARBA" id="ARBA00022801"/>
    </source>
</evidence>
<accession>A0A3L9MB00</accession>
<evidence type="ECO:0000259" key="14">
    <source>
        <dbReference type="PROSITE" id="PS51198"/>
    </source>
</evidence>
<evidence type="ECO:0000256" key="9">
    <source>
        <dbReference type="ARBA" id="ARBA00034808"/>
    </source>
</evidence>
<organism evidence="16 17">
    <name type="scientific">Faecalibacter macacae</name>
    <dbReference type="NCBI Taxonomy" id="1859289"/>
    <lineage>
        <taxon>Bacteria</taxon>
        <taxon>Pseudomonadati</taxon>
        <taxon>Bacteroidota</taxon>
        <taxon>Flavobacteriia</taxon>
        <taxon>Flavobacteriales</taxon>
        <taxon>Weeksellaceae</taxon>
        <taxon>Faecalibacter</taxon>
    </lineage>
</organism>
<dbReference type="Proteomes" id="UP000275348">
    <property type="component" value="Unassembled WGS sequence"/>
</dbReference>
<dbReference type="InterPro" id="IPR014016">
    <property type="entry name" value="UvrD-like_ATP-bd"/>
</dbReference>
<dbReference type="EMBL" id="RDOJ01000011">
    <property type="protein sequence ID" value="RLZ09136.1"/>
    <property type="molecule type" value="Genomic_DNA"/>
</dbReference>
<dbReference type="RefSeq" id="WP_121934863.1">
    <property type="nucleotide sequence ID" value="NZ_RDOJ01000011.1"/>
</dbReference>
<evidence type="ECO:0000256" key="11">
    <source>
        <dbReference type="ARBA" id="ARBA00048988"/>
    </source>
</evidence>
<dbReference type="GO" id="GO:0000725">
    <property type="term" value="P:recombinational repair"/>
    <property type="evidence" value="ECO:0007669"/>
    <property type="project" value="TreeGrafter"/>
</dbReference>
<evidence type="ECO:0000256" key="10">
    <source>
        <dbReference type="ARBA" id="ARBA00034923"/>
    </source>
</evidence>
<dbReference type="SUPFAM" id="SSF52540">
    <property type="entry name" value="P-loop containing nucleoside triphosphate hydrolases"/>
    <property type="match status" value="1"/>
</dbReference>
<dbReference type="Gene3D" id="1.10.10.160">
    <property type="match status" value="1"/>
</dbReference>
<evidence type="ECO:0000259" key="15">
    <source>
        <dbReference type="PROSITE" id="PS51217"/>
    </source>
</evidence>
<dbReference type="InterPro" id="IPR013986">
    <property type="entry name" value="DExx_box_DNA_helicase_dom_sf"/>
</dbReference>
<name>A0A3L9MB00_9FLAO</name>
<keyword evidence="4 12" id="KW-0347">Helicase</keyword>
<keyword evidence="6" id="KW-0238">DNA-binding</keyword>
<dbReference type="CDD" id="cd18807">
    <property type="entry name" value="SF1_C_UvrD"/>
    <property type="match status" value="1"/>
</dbReference>
<keyword evidence="7" id="KW-0413">Isomerase</keyword>
<dbReference type="GO" id="GO:0043138">
    <property type="term" value="F:3'-5' DNA helicase activity"/>
    <property type="evidence" value="ECO:0007669"/>
    <property type="project" value="UniProtKB-EC"/>
</dbReference>
<dbReference type="OrthoDB" id="9810135at2"/>
<keyword evidence="2 12" id="KW-0547">Nucleotide-binding</keyword>
<feature type="binding site" evidence="12">
    <location>
        <begin position="27"/>
        <end position="34"/>
    </location>
    <ligand>
        <name>ATP</name>
        <dbReference type="ChEBI" id="CHEBI:30616"/>
    </ligand>
</feature>
<dbReference type="PROSITE" id="PS51217">
    <property type="entry name" value="UVRD_HELICASE_CTER"/>
    <property type="match status" value="1"/>
</dbReference>
<feature type="region of interest" description="Disordered" evidence="13">
    <location>
        <begin position="682"/>
        <end position="722"/>
    </location>
</feature>
<reference evidence="16 17" key="1">
    <citation type="submission" date="2018-10" db="EMBL/GenBank/DDBJ databases">
        <authorList>
            <person name="Chen X."/>
        </authorList>
    </citation>
    <scope>NUCLEOTIDE SEQUENCE [LARGE SCALE GENOMIC DNA]</scope>
    <source>
        <strain evidence="16 17">YIM 102668</strain>
    </source>
</reference>
<evidence type="ECO:0000256" key="8">
    <source>
        <dbReference type="ARBA" id="ARBA00034617"/>
    </source>
</evidence>
<proteinExistence type="inferred from homology"/>
<evidence type="ECO:0000256" key="1">
    <source>
        <dbReference type="ARBA" id="ARBA00009922"/>
    </source>
</evidence>
<dbReference type="PROSITE" id="PS51198">
    <property type="entry name" value="UVRD_HELICASE_ATP_BIND"/>
    <property type="match status" value="1"/>
</dbReference>
<dbReference type="GO" id="GO:0005524">
    <property type="term" value="F:ATP binding"/>
    <property type="evidence" value="ECO:0007669"/>
    <property type="project" value="UniProtKB-UniRule"/>
</dbReference>
<dbReference type="Pfam" id="PF21196">
    <property type="entry name" value="PcrA_UvrD_tudor"/>
    <property type="match status" value="1"/>
</dbReference>
<evidence type="ECO:0000256" key="5">
    <source>
        <dbReference type="ARBA" id="ARBA00022840"/>
    </source>
</evidence>
<dbReference type="Gene3D" id="3.40.50.300">
    <property type="entry name" value="P-loop containing nucleotide triphosphate hydrolases"/>
    <property type="match status" value="2"/>
</dbReference>
<dbReference type="PANTHER" id="PTHR11070">
    <property type="entry name" value="UVRD / RECB / PCRA DNA HELICASE FAMILY MEMBER"/>
    <property type="match status" value="1"/>
</dbReference>
<keyword evidence="5 12" id="KW-0067">ATP-binding</keyword>
<comment type="caution">
    <text evidence="16">The sequence shown here is derived from an EMBL/GenBank/DDBJ whole genome shotgun (WGS) entry which is preliminary data.</text>
</comment>
<keyword evidence="17" id="KW-1185">Reference proteome</keyword>
<dbReference type="GO" id="GO:0016887">
    <property type="term" value="F:ATP hydrolysis activity"/>
    <property type="evidence" value="ECO:0007669"/>
    <property type="project" value="RHEA"/>
</dbReference>
<evidence type="ECO:0000256" key="13">
    <source>
        <dbReference type="SAM" id="MobiDB-lite"/>
    </source>
</evidence>
<dbReference type="InterPro" id="IPR000212">
    <property type="entry name" value="DNA_helicase_UvrD/REP"/>
</dbReference>
<dbReference type="Pfam" id="PF13361">
    <property type="entry name" value="UvrD_C"/>
    <property type="match status" value="1"/>
</dbReference>
<dbReference type="InterPro" id="IPR027417">
    <property type="entry name" value="P-loop_NTPase"/>
</dbReference>
<evidence type="ECO:0000313" key="17">
    <source>
        <dbReference type="Proteomes" id="UP000275348"/>
    </source>
</evidence>
<dbReference type="InterPro" id="IPR014017">
    <property type="entry name" value="DNA_helicase_UvrD-like_C"/>
</dbReference>
<dbReference type="Gene3D" id="1.10.486.10">
    <property type="entry name" value="PCRA, domain 4"/>
    <property type="match status" value="1"/>
</dbReference>
<sequence>MENYLDLLNEPQRKAVEATEGPVMVIAGAGSGKTRVLTYRIAHLLNKGVDSFNILSLTFTNKAAKEMKERISNVVGHSEAKNLWMGTFHSVFARMLRVEAPLLGYPSDFTIYDQQDAVSVMSKIITEMNLDKDIYKPKQVLGRISQYKNNLITVRAYHNNQTLIEADAEAMKPRMGDIYRAYVDRCFKSGAMDFDDLLLRTNEILTRFPDVLSKYQDRFKYIMVDEYQDTNHSQYLIVKALASRFENLCVVGDDAQSIYAFRGANIRNILSFKQDYPDAKLYPLEQNYRSSQVIVKAANTIIAHNQDQLEKNVWTSNEEGEKIAVYRALSDADEARYIASQIWERQISEHLQPKDFAILYRTNAQSRALEEALRKRGIKYRVFGGTSFYQRKEIKDMVGYMRLLINQNDEEALLRTINYPARGIGQTTISKLLVAADQHNLTLFNLVENIAMYAPTIGINAGTSNKLNDFGLLIKRFQVMLKTHDVYEVTMEMAKTTGLLRALKEDSTPEGISRLENVQELLNSIQGYVDEQKQLEDGDASLSGFLENIALATDADNADDDDNQVNLMTVHLAKGLEFPVVFIPGLEENLFPSMMAVNTRAELEEERRLFYVALTRAEKVAYFTYSVSRFRWGKIIDCEPSRFLEEVDDEFLDWKNLHIPSQRNSNNSGLSADIFGDDSYSAPARYSSESRDKSAARQNPNMRRATPAPPKANFKPVDQTKSAGAGAANHLGLQIGQIVLHDRFGRGEVKDLQGEPSDMKAIIHFDTAGEKKLLLNFAKLKIIS</sequence>
<dbReference type="GO" id="GO:0005829">
    <property type="term" value="C:cytosol"/>
    <property type="evidence" value="ECO:0007669"/>
    <property type="project" value="TreeGrafter"/>
</dbReference>
<feature type="domain" description="UvrD-like helicase C-terminal" evidence="15">
    <location>
        <begin position="292"/>
        <end position="575"/>
    </location>
</feature>
<evidence type="ECO:0000256" key="2">
    <source>
        <dbReference type="ARBA" id="ARBA00022741"/>
    </source>
</evidence>
<evidence type="ECO:0000256" key="12">
    <source>
        <dbReference type="PROSITE-ProRule" id="PRU00560"/>
    </source>
</evidence>
<gene>
    <name evidence="16" type="ORF">EAH69_08980</name>
</gene>
<dbReference type="CDD" id="cd17932">
    <property type="entry name" value="DEXQc_UvrD"/>
    <property type="match status" value="1"/>
</dbReference>
<evidence type="ECO:0000256" key="4">
    <source>
        <dbReference type="ARBA" id="ARBA00022806"/>
    </source>
</evidence>
<dbReference type="GO" id="GO:0003677">
    <property type="term" value="F:DNA binding"/>
    <property type="evidence" value="ECO:0007669"/>
    <property type="project" value="UniProtKB-KW"/>
</dbReference>
<dbReference type="GO" id="GO:0033202">
    <property type="term" value="C:DNA helicase complex"/>
    <property type="evidence" value="ECO:0007669"/>
    <property type="project" value="TreeGrafter"/>
</dbReference>
<dbReference type="AlphaFoldDB" id="A0A3L9MB00"/>
<comment type="catalytic activity">
    <reaction evidence="8">
        <text>Couples ATP hydrolysis with the unwinding of duplex DNA by translocating in the 3'-5' direction.</text>
        <dbReference type="EC" id="5.6.2.4"/>
    </reaction>
</comment>